<feature type="compositionally biased region" description="Polar residues" evidence="1">
    <location>
        <begin position="216"/>
        <end position="227"/>
    </location>
</feature>
<protein>
    <submittedName>
        <fullName evidence="2">Uncharacterized protein</fullName>
    </submittedName>
</protein>
<reference evidence="3" key="1">
    <citation type="submission" date="2017-02" db="EMBL/GenBank/DDBJ databases">
        <authorList>
            <person name="Tafer H."/>
            <person name="Lopandic K."/>
        </authorList>
    </citation>
    <scope>NUCLEOTIDE SEQUENCE [LARGE SCALE GENOMIC DNA]</scope>
    <source>
        <strain evidence="3">CBS 366.77</strain>
    </source>
</reference>
<proteinExistence type="predicted"/>
<evidence type="ECO:0000313" key="2">
    <source>
        <dbReference type="EMBL" id="RJE22675.1"/>
    </source>
</evidence>
<organism evidence="2 3">
    <name type="scientific">Aspergillus sclerotialis</name>
    <dbReference type="NCBI Taxonomy" id="2070753"/>
    <lineage>
        <taxon>Eukaryota</taxon>
        <taxon>Fungi</taxon>
        <taxon>Dikarya</taxon>
        <taxon>Ascomycota</taxon>
        <taxon>Pezizomycotina</taxon>
        <taxon>Eurotiomycetes</taxon>
        <taxon>Eurotiomycetidae</taxon>
        <taxon>Eurotiales</taxon>
        <taxon>Aspergillaceae</taxon>
        <taxon>Aspergillus</taxon>
        <taxon>Aspergillus subgen. Polypaecilum</taxon>
    </lineage>
</organism>
<evidence type="ECO:0000256" key="1">
    <source>
        <dbReference type="SAM" id="MobiDB-lite"/>
    </source>
</evidence>
<dbReference type="OrthoDB" id="4812032at2759"/>
<feature type="region of interest" description="Disordered" evidence="1">
    <location>
        <begin position="205"/>
        <end position="243"/>
    </location>
</feature>
<gene>
    <name evidence="2" type="ORF">PHISCL_04978</name>
</gene>
<sequence length="243" mass="26736">MDPIQQAVPGTTPVPSTADDLETTAQKLEALANVVKEGNSLALYTGLKLSSPKPRDAESIALSQMTPSELESYTDWKTRTTPVPPFDWEHNKTPIPTGAQSEKKFTRRAEAMDVVWGYKGATPEHASWLTFNMPGTLPLVKAVSRVLTAQLHYQNDPLVHLGPMEVAEIETAKSIVRIAQGNRERELQRIRKATRSMTRSIEVLNSRMDSLEKSEPSAQKRSQSQTQVPVPDGSPPGGVRLGE</sequence>
<evidence type="ECO:0000313" key="3">
    <source>
        <dbReference type="Proteomes" id="UP000266188"/>
    </source>
</evidence>
<dbReference type="EMBL" id="MVGC01000156">
    <property type="protein sequence ID" value="RJE22675.1"/>
    <property type="molecule type" value="Genomic_DNA"/>
</dbReference>
<feature type="region of interest" description="Disordered" evidence="1">
    <location>
        <begin position="1"/>
        <end position="20"/>
    </location>
</feature>
<dbReference type="Proteomes" id="UP000266188">
    <property type="component" value="Unassembled WGS sequence"/>
</dbReference>
<keyword evidence="3" id="KW-1185">Reference proteome</keyword>
<name>A0A3A2ZXE5_9EURO</name>
<accession>A0A3A2ZXE5</accession>
<comment type="caution">
    <text evidence="2">The sequence shown here is derived from an EMBL/GenBank/DDBJ whole genome shotgun (WGS) entry which is preliminary data.</text>
</comment>
<dbReference type="AlphaFoldDB" id="A0A3A2ZXE5"/>